<gene>
    <name evidence="2" type="ORF">K8W01_21625</name>
</gene>
<organism evidence="2 3">
    <name type="scientific">Methylorubrum populi</name>
    <dbReference type="NCBI Taxonomy" id="223967"/>
    <lineage>
        <taxon>Bacteria</taxon>
        <taxon>Pseudomonadati</taxon>
        <taxon>Pseudomonadota</taxon>
        <taxon>Alphaproteobacteria</taxon>
        <taxon>Hyphomicrobiales</taxon>
        <taxon>Methylobacteriaceae</taxon>
        <taxon>Methylorubrum</taxon>
    </lineage>
</organism>
<comment type="caution">
    <text evidence="2">The sequence shown here is derived from an EMBL/GenBank/DDBJ whole genome shotgun (WGS) entry which is preliminary data.</text>
</comment>
<dbReference type="EMBL" id="DYYG01000069">
    <property type="protein sequence ID" value="HJE26257.1"/>
    <property type="molecule type" value="Genomic_DNA"/>
</dbReference>
<evidence type="ECO:0000313" key="2">
    <source>
        <dbReference type="EMBL" id="HJE26257.1"/>
    </source>
</evidence>
<feature type="region of interest" description="Disordered" evidence="1">
    <location>
        <begin position="53"/>
        <end position="73"/>
    </location>
</feature>
<dbReference type="AlphaFoldDB" id="A0A921JHB9"/>
<sequence>MSILRVIAFGTVTGLGTLTVTLVSADRLMHPAVAAVPAPVIARVPAAPVLPDPATTGTVTQGPAAPDASKGRMLTGFDTERLNALMRGETFPAPARKR</sequence>
<evidence type="ECO:0000256" key="1">
    <source>
        <dbReference type="SAM" id="MobiDB-lite"/>
    </source>
</evidence>
<dbReference type="Proteomes" id="UP000742631">
    <property type="component" value="Unassembled WGS sequence"/>
</dbReference>
<accession>A0A921JHB9</accession>
<protein>
    <submittedName>
        <fullName evidence="2">Uncharacterized protein</fullName>
    </submittedName>
</protein>
<reference evidence="2" key="1">
    <citation type="journal article" date="2021" name="PeerJ">
        <title>Extensive microbial diversity within the chicken gut microbiome revealed by metagenomics and culture.</title>
        <authorList>
            <person name="Gilroy R."/>
            <person name="Ravi A."/>
            <person name="Getino M."/>
            <person name="Pursley I."/>
            <person name="Horton D.L."/>
            <person name="Alikhan N.F."/>
            <person name="Baker D."/>
            <person name="Gharbi K."/>
            <person name="Hall N."/>
            <person name="Watson M."/>
            <person name="Adriaenssens E.M."/>
            <person name="Foster-Nyarko E."/>
            <person name="Jarju S."/>
            <person name="Secka A."/>
            <person name="Antonio M."/>
            <person name="Oren A."/>
            <person name="Chaudhuri R.R."/>
            <person name="La Ragione R."/>
            <person name="Hildebrand F."/>
            <person name="Pallen M.J."/>
        </authorList>
    </citation>
    <scope>NUCLEOTIDE SEQUENCE</scope>
    <source>
        <strain evidence="2">316</strain>
    </source>
</reference>
<name>A0A921JHB9_9HYPH</name>
<proteinExistence type="predicted"/>
<evidence type="ECO:0000313" key="3">
    <source>
        <dbReference type="Proteomes" id="UP000742631"/>
    </source>
</evidence>
<reference evidence="2" key="2">
    <citation type="submission" date="2021-09" db="EMBL/GenBank/DDBJ databases">
        <authorList>
            <person name="Gilroy R."/>
        </authorList>
    </citation>
    <scope>NUCLEOTIDE SEQUENCE</scope>
    <source>
        <strain evidence="2">316</strain>
    </source>
</reference>